<comment type="caution">
    <text evidence="2">The sequence shown here is derived from an EMBL/GenBank/DDBJ whole genome shotgun (WGS) entry which is preliminary data.</text>
</comment>
<sequence length="141" mass="15906">MTKSISGVLIRFVLLLLGSAWLAYRTWPVYALHLLYQEADASVGLLPDGRLHIRFFNAFENHETSVTRPLWTGERFQFVGPVLRVRYAWACPDAVVVYGLDNIPAFWLPALLQLAFLFTLFVSGKQAVNVLARRAEPGEGK</sequence>
<accession>A0ABS0IMX2</accession>
<evidence type="ECO:0000256" key="1">
    <source>
        <dbReference type="SAM" id="Phobius"/>
    </source>
</evidence>
<protein>
    <recommendedName>
        <fullName evidence="4">DUF3592 domain-containing protein</fullName>
    </recommendedName>
</protein>
<keyword evidence="1" id="KW-0472">Membrane</keyword>
<gene>
    <name evidence="2" type="ORF">I2I05_20220</name>
</gene>
<evidence type="ECO:0000313" key="3">
    <source>
        <dbReference type="Proteomes" id="UP000597617"/>
    </source>
</evidence>
<proteinExistence type="predicted"/>
<dbReference type="EMBL" id="JADQDQ010000017">
    <property type="protein sequence ID" value="MBF9239730.1"/>
    <property type="molecule type" value="Genomic_DNA"/>
</dbReference>
<keyword evidence="1" id="KW-0812">Transmembrane</keyword>
<evidence type="ECO:0008006" key="4">
    <source>
        <dbReference type="Google" id="ProtNLM"/>
    </source>
</evidence>
<feature type="transmembrane region" description="Helical" evidence="1">
    <location>
        <begin position="106"/>
        <end position="124"/>
    </location>
</feature>
<keyword evidence="1" id="KW-1133">Transmembrane helix</keyword>
<keyword evidence="3" id="KW-1185">Reference proteome</keyword>
<dbReference type="Proteomes" id="UP000597617">
    <property type="component" value="Unassembled WGS sequence"/>
</dbReference>
<organism evidence="2 3">
    <name type="scientific">Hymenobacter jeongseonensis</name>
    <dbReference type="NCBI Taxonomy" id="2791027"/>
    <lineage>
        <taxon>Bacteria</taxon>
        <taxon>Pseudomonadati</taxon>
        <taxon>Bacteroidota</taxon>
        <taxon>Cytophagia</taxon>
        <taxon>Cytophagales</taxon>
        <taxon>Hymenobacteraceae</taxon>
        <taxon>Hymenobacter</taxon>
    </lineage>
</organism>
<name>A0ABS0IMX2_9BACT</name>
<evidence type="ECO:0000313" key="2">
    <source>
        <dbReference type="EMBL" id="MBF9239730.1"/>
    </source>
</evidence>
<dbReference type="RefSeq" id="WP_196284081.1">
    <property type="nucleotide sequence ID" value="NZ_JADQDQ010000017.1"/>
</dbReference>
<reference evidence="2 3" key="1">
    <citation type="submission" date="2020-11" db="EMBL/GenBank/DDBJ databases">
        <authorList>
            <person name="Kim M.K."/>
        </authorList>
    </citation>
    <scope>NUCLEOTIDE SEQUENCE [LARGE SCALE GENOMIC DNA]</scope>
    <source>
        <strain evidence="2 3">BT683</strain>
    </source>
</reference>